<organism evidence="1 3">
    <name type="scientific">Bacillus paralicheniformis</name>
    <dbReference type="NCBI Taxonomy" id="1648923"/>
    <lineage>
        <taxon>Bacteria</taxon>
        <taxon>Bacillati</taxon>
        <taxon>Bacillota</taxon>
        <taxon>Bacilli</taxon>
        <taxon>Bacillales</taxon>
        <taxon>Bacillaceae</taxon>
        <taxon>Bacillus</taxon>
    </lineage>
</organism>
<comment type="caution">
    <text evidence="1">The sequence shown here is derived from an EMBL/GenBank/DDBJ whole genome shotgun (WGS) entry which is preliminary data.</text>
</comment>
<evidence type="ECO:0000313" key="4">
    <source>
        <dbReference type="Proteomes" id="UP000429980"/>
    </source>
</evidence>
<dbReference type="Proteomes" id="UP000185604">
    <property type="component" value="Unassembled WGS sequence"/>
</dbReference>
<protein>
    <submittedName>
        <fullName evidence="1">Uncharacterized protein</fullName>
    </submittedName>
</protein>
<evidence type="ECO:0000313" key="1">
    <source>
        <dbReference type="EMBL" id="OLF87920.1"/>
    </source>
</evidence>
<name>A0A6I7UEW8_9BACI</name>
<dbReference type="EMBL" id="LKPO01000026">
    <property type="protein sequence ID" value="OLF87920.1"/>
    <property type="molecule type" value="Genomic_DNA"/>
</dbReference>
<dbReference type="Proteomes" id="UP000429980">
    <property type="component" value="Unassembled WGS sequence"/>
</dbReference>
<dbReference type="AlphaFoldDB" id="A0A6I7UEW8"/>
<gene>
    <name evidence="1" type="ORF">B4121_4372</name>
    <name evidence="2" type="ORF">CHCC15381_4757</name>
</gene>
<reference evidence="1 3" key="1">
    <citation type="journal article" date="2016" name="Front. Microbiol.">
        <title>High-Level Heat Resistance of Spores of Bacillus amyloliquefaciens and Bacillus licheniformis Results from the Presence of a spoVA Operon in a Tn1546 Transposon.</title>
        <authorList>
            <person name="Berendsen E.M."/>
            <person name="Koning R.A."/>
            <person name="Boekhorst J."/>
            <person name="de Jong A."/>
            <person name="Kuipers O.P."/>
            <person name="Wells-Bennik M.H."/>
        </authorList>
    </citation>
    <scope>NUCLEOTIDE SEQUENCE [LARGE SCALE GENOMIC DNA]</scope>
    <source>
        <strain evidence="1 3">B4121</strain>
    </source>
</reference>
<evidence type="ECO:0000313" key="3">
    <source>
        <dbReference type="Proteomes" id="UP000185604"/>
    </source>
</evidence>
<sequence length="40" mass="4813">MQERPSKQFLDYLYILNYNRMKKAVQTAGAKIDSRLHQKK</sequence>
<reference evidence="2 4" key="2">
    <citation type="submission" date="2019-06" db="EMBL/GenBank/DDBJ databases">
        <title>Genome sequence analysis of &gt;100 Bacillus licheniformis strains suggests intrinsic resistance to this species.</title>
        <authorList>
            <person name="Wels M."/>
            <person name="Siezen R.J."/>
            <person name="Johansen E."/>
            <person name="Stuer-Lauridsen B."/>
            <person name="Bjerre K."/>
            <person name="Nielsen B.K.K."/>
        </authorList>
    </citation>
    <scope>NUCLEOTIDE SEQUENCE [LARGE SCALE GENOMIC DNA]</scope>
    <source>
        <strain evidence="2 4">BAC-15381</strain>
    </source>
</reference>
<keyword evidence="4" id="KW-1185">Reference proteome</keyword>
<evidence type="ECO:0000313" key="2">
    <source>
        <dbReference type="EMBL" id="TWL42149.1"/>
    </source>
</evidence>
<accession>A0A6I7UEW8</accession>
<proteinExistence type="predicted"/>
<dbReference type="EMBL" id="NILF01000021">
    <property type="protein sequence ID" value="TWL42149.1"/>
    <property type="molecule type" value="Genomic_DNA"/>
</dbReference>